<sequence length="171" mass="19216">MVEVHVDFKVKIEGKTGDARAIKGVLGISQTNPSSTCTGPARYSRANQYYSSSPAGTDLLTELKRCIKLHLAIVSNKKSGDHLNDALWQNILNALGSHHMHIIWAHKYWPLVMDVARRNKLPTILSLIRCCQIMGQSEQDELSAAQIFYPCMQFADVFFLKVTFGLSDEHR</sequence>
<evidence type="ECO:0000313" key="5">
    <source>
        <dbReference type="Proteomes" id="UP000834106"/>
    </source>
</evidence>
<dbReference type="GO" id="GO:0006437">
    <property type="term" value="P:tyrosyl-tRNA aminoacylation"/>
    <property type="evidence" value="ECO:0007669"/>
    <property type="project" value="TreeGrafter"/>
</dbReference>
<accession>A0AAD2E5P4</accession>
<gene>
    <name evidence="4" type="ORF">FPE_LOCUS25624</name>
</gene>
<evidence type="ECO:0000256" key="1">
    <source>
        <dbReference type="ARBA" id="ARBA00013160"/>
    </source>
</evidence>
<dbReference type="InterPro" id="IPR014729">
    <property type="entry name" value="Rossmann-like_a/b/a_fold"/>
</dbReference>
<evidence type="ECO:0000256" key="3">
    <source>
        <dbReference type="ARBA" id="ARBA00048248"/>
    </source>
</evidence>
<keyword evidence="5" id="KW-1185">Reference proteome</keyword>
<dbReference type="PANTHER" id="PTHR46264">
    <property type="entry name" value="TYROSINE-TRNA LIGASE"/>
    <property type="match status" value="1"/>
</dbReference>
<dbReference type="GO" id="GO:0004831">
    <property type="term" value="F:tyrosine-tRNA ligase activity"/>
    <property type="evidence" value="ECO:0007669"/>
    <property type="project" value="UniProtKB-EC"/>
</dbReference>
<proteinExistence type="predicted"/>
<organism evidence="4 5">
    <name type="scientific">Fraxinus pennsylvanica</name>
    <dbReference type="NCBI Taxonomy" id="56036"/>
    <lineage>
        <taxon>Eukaryota</taxon>
        <taxon>Viridiplantae</taxon>
        <taxon>Streptophyta</taxon>
        <taxon>Embryophyta</taxon>
        <taxon>Tracheophyta</taxon>
        <taxon>Spermatophyta</taxon>
        <taxon>Magnoliopsida</taxon>
        <taxon>eudicotyledons</taxon>
        <taxon>Gunneridae</taxon>
        <taxon>Pentapetalae</taxon>
        <taxon>asterids</taxon>
        <taxon>lamiids</taxon>
        <taxon>Lamiales</taxon>
        <taxon>Oleaceae</taxon>
        <taxon>Oleeae</taxon>
        <taxon>Fraxinus</taxon>
    </lineage>
</organism>
<reference evidence="4" key="1">
    <citation type="submission" date="2023-05" db="EMBL/GenBank/DDBJ databases">
        <authorList>
            <person name="Huff M."/>
        </authorList>
    </citation>
    <scope>NUCLEOTIDE SEQUENCE</scope>
</reference>
<dbReference type="GO" id="GO:0005737">
    <property type="term" value="C:cytoplasm"/>
    <property type="evidence" value="ECO:0007669"/>
    <property type="project" value="TreeGrafter"/>
</dbReference>
<dbReference type="EC" id="6.1.1.1" evidence="1"/>
<evidence type="ECO:0000256" key="2">
    <source>
        <dbReference type="ARBA" id="ARBA00033323"/>
    </source>
</evidence>
<dbReference type="Gene3D" id="3.40.50.620">
    <property type="entry name" value="HUPs"/>
    <property type="match status" value="1"/>
</dbReference>
<dbReference type="Proteomes" id="UP000834106">
    <property type="component" value="Chromosome 16"/>
</dbReference>
<dbReference type="EMBL" id="OU503051">
    <property type="protein sequence ID" value="CAI9778194.1"/>
    <property type="molecule type" value="Genomic_DNA"/>
</dbReference>
<dbReference type="InterPro" id="IPR050489">
    <property type="entry name" value="Tyr-tRNA_synthase"/>
</dbReference>
<comment type="catalytic activity">
    <reaction evidence="3">
        <text>tRNA(Tyr) + L-tyrosine + ATP = L-tyrosyl-tRNA(Tyr) + AMP + diphosphate + H(+)</text>
        <dbReference type="Rhea" id="RHEA:10220"/>
        <dbReference type="Rhea" id="RHEA-COMP:9706"/>
        <dbReference type="Rhea" id="RHEA-COMP:9707"/>
        <dbReference type="ChEBI" id="CHEBI:15378"/>
        <dbReference type="ChEBI" id="CHEBI:30616"/>
        <dbReference type="ChEBI" id="CHEBI:33019"/>
        <dbReference type="ChEBI" id="CHEBI:58315"/>
        <dbReference type="ChEBI" id="CHEBI:78442"/>
        <dbReference type="ChEBI" id="CHEBI:78536"/>
        <dbReference type="ChEBI" id="CHEBI:456215"/>
        <dbReference type="EC" id="6.1.1.1"/>
    </reaction>
</comment>
<dbReference type="PANTHER" id="PTHR46264:SF4">
    <property type="entry name" value="TYROSINE--TRNA LIGASE, CYTOPLASMIC"/>
    <property type="match status" value="1"/>
</dbReference>
<dbReference type="AlphaFoldDB" id="A0AAD2E5P4"/>
<name>A0AAD2E5P4_9LAMI</name>
<evidence type="ECO:0000313" key="4">
    <source>
        <dbReference type="EMBL" id="CAI9778194.1"/>
    </source>
</evidence>
<protein>
    <recommendedName>
        <fullName evidence="1">tyrosine--tRNA ligase</fullName>
        <ecNumber evidence="1">6.1.1.1</ecNumber>
    </recommendedName>
    <alternativeName>
        <fullName evidence="2">Tyrosyl-tRNA synthetase</fullName>
    </alternativeName>
</protein>